<accession>A0A4T0J2J6</accession>
<feature type="region of interest" description="Disordered" evidence="6">
    <location>
        <begin position="1"/>
        <end position="39"/>
    </location>
</feature>
<dbReference type="InterPro" id="IPR020846">
    <property type="entry name" value="MFS_dom"/>
</dbReference>
<evidence type="ECO:0000256" key="3">
    <source>
        <dbReference type="ARBA" id="ARBA00022989"/>
    </source>
</evidence>
<dbReference type="InterPro" id="IPR036259">
    <property type="entry name" value="MFS_trans_sf"/>
</dbReference>
<feature type="transmembrane region" description="Helical" evidence="7">
    <location>
        <begin position="488"/>
        <end position="508"/>
    </location>
</feature>
<dbReference type="Proteomes" id="UP000310689">
    <property type="component" value="Unassembled WGS sequence"/>
</dbReference>
<keyword evidence="2 7" id="KW-0812">Transmembrane</keyword>
<proteinExistence type="predicted"/>
<dbReference type="PANTHER" id="PTHR23502:SF3">
    <property type="entry name" value="MAJOR FACILITATOR SUPERFAMILY (MFS) PROFILE DOMAIN-CONTAINING PROTEIN-RELATED"/>
    <property type="match status" value="1"/>
</dbReference>
<dbReference type="GO" id="GO:0003677">
    <property type="term" value="F:DNA binding"/>
    <property type="evidence" value="ECO:0007669"/>
    <property type="project" value="InterPro"/>
</dbReference>
<feature type="transmembrane region" description="Helical" evidence="7">
    <location>
        <begin position="349"/>
        <end position="368"/>
    </location>
</feature>
<feature type="transmembrane region" description="Helical" evidence="7">
    <location>
        <begin position="310"/>
        <end position="329"/>
    </location>
</feature>
<keyword evidence="3 7" id="KW-1133">Transmembrane helix</keyword>
<dbReference type="EMBL" id="SPOI01000122">
    <property type="protein sequence ID" value="TIB36628.1"/>
    <property type="molecule type" value="Genomic_DNA"/>
</dbReference>
<dbReference type="AlphaFoldDB" id="A0A4T0J2J6"/>
<comment type="subcellular location">
    <subcellularLocation>
        <location evidence="1">Membrane</location>
        <topology evidence="1">Multi-pass membrane protein</topology>
    </subcellularLocation>
</comment>
<dbReference type="CDD" id="cd12148">
    <property type="entry name" value="fungal_TF_MHR"/>
    <property type="match status" value="1"/>
</dbReference>
<dbReference type="FunFam" id="1.20.1250.20:FF:000088">
    <property type="entry name" value="MFS multidrug transporter, putative"/>
    <property type="match status" value="1"/>
</dbReference>
<gene>
    <name evidence="9" type="ORF">E3P86_02425</name>
</gene>
<dbReference type="GO" id="GO:0006351">
    <property type="term" value="P:DNA-templated transcription"/>
    <property type="evidence" value="ECO:0007669"/>
    <property type="project" value="InterPro"/>
</dbReference>
<dbReference type="PANTHER" id="PTHR23502">
    <property type="entry name" value="MAJOR FACILITATOR SUPERFAMILY"/>
    <property type="match status" value="1"/>
</dbReference>
<evidence type="ECO:0000313" key="10">
    <source>
        <dbReference type="Proteomes" id="UP000310689"/>
    </source>
</evidence>
<name>A0A4T0J2J6_WALIC</name>
<feature type="transmembrane region" description="Helical" evidence="7">
    <location>
        <begin position="230"/>
        <end position="249"/>
    </location>
</feature>
<sequence>MATQAKRFEDLNAEKTEKTQHSSGSSSNEPTKNEGGGGVYFENKTAEGKIILTEDAAPECTALAFSEKKKWAIAGVVAYVQLSMNYNASVYNNALSGMTEHFGISTPAGKTGQMIFLVAYAFGCELWAPWSEEFGRFPILQLSLFLVNIWCILCARAPNIGAMIVGRGLGGLSSAGGSVTLGMVADLWGPDTQQYGLGFIVWSSVAGSTAGPILGGFVEQFAGPGPAWRWVFYTQLIWGVSAQLLHFCIPETRSTIMLDREAKRRRKAAAKEGIELNIWGPNEVREQRLSMKEILVIWYRPFEMFIREPIVLSCSLLSGFSDMLIFIFLDSFGKVFAQWDFQTYQVGLAFVSILISYFLGWVSFLPFFRRQELKRKRGVFVPPEERLYWLLWTAPLEAIGLFGFSWTSFGPDRDVHWIAPLIFAALIGIANYAIYMATIDYMVAAYGPYASSATGGNGFARDFLAGISAMFASPFYNHFDNNTLEIPSTILACIATVLIIPIFLLYFYGESVRKHSKFAQTLASERETTDLRHQSIDDQNFDLRFTCYNILVYINFDDSLIACEMRHIASPQRHRKMISLVDQLPSSMISEETSKANKRPKIVRAGFQRPSYVSELELKLRNSEGLNEDYKNLLEKFVPQEVTESAKRKWSGSSPSFQKHSEAADIHDGFYVDESMENCRHNGITTQNQPEKQKRFFGKASIRGLIERLSNYTGFSPTALLSGKRPRFWQEEILIDGLDYLPPDLLSPSLVESLVDLYFEKINRSIPLLSKKRFVAGIAYRRNERNFEALFMLVLALGAQYSNDERVLIEGQHQFLAGLRYHSIGKSKMIDPYIDVATIEDIQALILLQIYVQKGIHSRSGWMIHGNTVLLAHDIGLHLRFVDFNIAPHDLELRKRAYWSLYLMDRVQASTFGRQTLIKDNEISLDLPKYQLGDDESEYSVLYFNSLIDLYKIHGQIIQTIYKLRKTSDGDDLLMSLTDIASLNSKLNKWLNEIPQSLADSKSNKSMDDKNGNDEYVYQLYCNLKLAFHVVQICLYKTFLPDPLSQSTSSFRYTSLVICTTSARSIISIYRDMLLEDKLQHLWVDPTVAWGPFSAALILIISACEGLKNNDLDTSVFSYIQSAIQVLRLREEREVLNGRAVDMIMQIIKAVNLPMDQSFMQTQDNLSYGTLTDSFLPHMPFLDDSSETTPNQTESTEQLFKELLGQVQYNTINAATLGVNGTPPLDGLLPLDIQDGPNVLETFLSGSGGL</sequence>
<dbReference type="SMART" id="SM00906">
    <property type="entry name" value="Fungal_trans"/>
    <property type="match status" value="1"/>
</dbReference>
<evidence type="ECO:0000259" key="8">
    <source>
        <dbReference type="PROSITE" id="PS50850"/>
    </source>
</evidence>
<evidence type="ECO:0000256" key="5">
    <source>
        <dbReference type="ARBA" id="ARBA00023242"/>
    </source>
</evidence>
<keyword evidence="4 7" id="KW-0472">Membrane</keyword>
<feature type="compositionally biased region" description="Basic and acidic residues" evidence="6">
    <location>
        <begin position="1"/>
        <end position="20"/>
    </location>
</feature>
<evidence type="ECO:0000256" key="4">
    <source>
        <dbReference type="ARBA" id="ARBA00023136"/>
    </source>
</evidence>
<dbReference type="InterPro" id="IPR011701">
    <property type="entry name" value="MFS"/>
</dbReference>
<evidence type="ECO:0000256" key="2">
    <source>
        <dbReference type="ARBA" id="ARBA00022692"/>
    </source>
</evidence>
<feature type="compositionally biased region" description="Polar residues" evidence="6">
    <location>
        <begin position="21"/>
        <end position="30"/>
    </location>
</feature>
<dbReference type="PROSITE" id="PS50850">
    <property type="entry name" value="MFS"/>
    <property type="match status" value="1"/>
</dbReference>
<dbReference type="InterPro" id="IPR007219">
    <property type="entry name" value="XnlR_reg_dom"/>
</dbReference>
<keyword evidence="5" id="KW-0539">Nucleus</keyword>
<dbReference type="Pfam" id="PF04082">
    <property type="entry name" value="Fungal_trans"/>
    <property type="match status" value="1"/>
</dbReference>
<dbReference type="GO" id="GO:0008270">
    <property type="term" value="F:zinc ion binding"/>
    <property type="evidence" value="ECO:0007669"/>
    <property type="project" value="InterPro"/>
</dbReference>
<comment type="caution">
    <text evidence="9">The sequence shown here is derived from an EMBL/GenBank/DDBJ whole genome shotgun (WGS) entry which is preliminary data.</text>
</comment>
<evidence type="ECO:0000256" key="7">
    <source>
        <dbReference type="SAM" id="Phobius"/>
    </source>
</evidence>
<feature type="transmembrane region" description="Helical" evidence="7">
    <location>
        <begin position="197"/>
        <end position="218"/>
    </location>
</feature>
<dbReference type="GO" id="GO:0005886">
    <property type="term" value="C:plasma membrane"/>
    <property type="evidence" value="ECO:0007669"/>
    <property type="project" value="TreeGrafter"/>
</dbReference>
<dbReference type="Pfam" id="PF07690">
    <property type="entry name" value="MFS_1"/>
    <property type="match status" value="1"/>
</dbReference>
<reference evidence="9 10" key="1">
    <citation type="submission" date="2019-03" db="EMBL/GenBank/DDBJ databases">
        <title>Sequencing 23 genomes of Wallemia ichthyophaga.</title>
        <authorList>
            <person name="Gostincar C."/>
        </authorList>
    </citation>
    <scope>NUCLEOTIDE SEQUENCE [LARGE SCALE GENOMIC DNA]</scope>
    <source>
        <strain evidence="9 10">EXF-6200</strain>
    </source>
</reference>
<dbReference type="Gene3D" id="1.20.1250.20">
    <property type="entry name" value="MFS general substrate transporter like domains"/>
    <property type="match status" value="1"/>
</dbReference>
<evidence type="ECO:0000256" key="6">
    <source>
        <dbReference type="SAM" id="MobiDB-lite"/>
    </source>
</evidence>
<protein>
    <recommendedName>
        <fullName evidence="8">Major facilitator superfamily (MFS) profile domain-containing protein</fullName>
    </recommendedName>
</protein>
<organism evidence="9 10">
    <name type="scientific">Wallemia ichthyophaga</name>
    <dbReference type="NCBI Taxonomy" id="245174"/>
    <lineage>
        <taxon>Eukaryota</taxon>
        <taxon>Fungi</taxon>
        <taxon>Dikarya</taxon>
        <taxon>Basidiomycota</taxon>
        <taxon>Wallemiomycotina</taxon>
        <taxon>Wallemiomycetes</taxon>
        <taxon>Wallemiales</taxon>
        <taxon>Wallemiaceae</taxon>
        <taxon>Wallemia</taxon>
    </lineage>
</organism>
<evidence type="ECO:0000256" key="1">
    <source>
        <dbReference type="ARBA" id="ARBA00004141"/>
    </source>
</evidence>
<feature type="domain" description="Major facilitator superfamily (MFS) profile" evidence="8">
    <location>
        <begin position="73"/>
        <end position="513"/>
    </location>
</feature>
<feature type="transmembrane region" description="Helical" evidence="7">
    <location>
        <begin position="389"/>
        <end position="409"/>
    </location>
</feature>
<evidence type="ECO:0000313" key="9">
    <source>
        <dbReference type="EMBL" id="TIB36628.1"/>
    </source>
</evidence>
<dbReference type="SUPFAM" id="SSF103473">
    <property type="entry name" value="MFS general substrate transporter"/>
    <property type="match status" value="1"/>
</dbReference>
<dbReference type="GO" id="GO:0022857">
    <property type="term" value="F:transmembrane transporter activity"/>
    <property type="evidence" value="ECO:0007669"/>
    <property type="project" value="InterPro"/>
</dbReference>
<feature type="transmembrane region" description="Helical" evidence="7">
    <location>
        <begin position="415"/>
        <end position="437"/>
    </location>
</feature>